<feature type="binding site" evidence="2">
    <location>
        <position position="35"/>
    </location>
    <ligand>
        <name>Zn(2+)</name>
        <dbReference type="ChEBI" id="CHEBI:29105"/>
        <note>catalytic</note>
    </ligand>
</feature>
<dbReference type="Pfam" id="PF01421">
    <property type="entry name" value="Reprolysin"/>
    <property type="match status" value="1"/>
</dbReference>
<evidence type="ECO:0000313" key="6">
    <source>
        <dbReference type="Proteomes" id="UP000270296"/>
    </source>
</evidence>
<reference evidence="5 6" key="2">
    <citation type="submission" date="2018-11" db="EMBL/GenBank/DDBJ databases">
        <authorList>
            <consortium name="Pathogen Informatics"/>
        </authorList>
    </citation>
    <scope>NUCLEOTIDE SEQUENCE [LARGE SCALE GENOMIC DNA]</scope>
</reference>
<keyword evidence="2" id="KW-0479">Metal-binding</keyword>
<name>A0A183IW39_9BILA</name>
<dbReference type="PROSITE" id="PS50214">
    <property type="entry name" value="DISINTEGRIN_2"/>
    <property type="match status" value="1"/>
</dbReference>
<dbReference type="PROSITE" id="PS50215">
    <property type="entry name" value="ADAM_MEPRO"/>
    <property type="match status" value="1"/>
</dbReference>
<feature type="domain" description="Disintegrin" evidence="3">
    <location>
        <begin position="95"/>
        <end position="171"/>
    </location>
</feature>
<dbReference type="GO" id="GO:0004222">
    <property type="term" value="F:metalloendopeptidase activity"/>
    <property type="evidence" value="ECO:0007669"/>
    <property type="project" value="InterPro"/>
</dbReference>
<dbReference type="GO" id="GO:0006509">
    <property type="term" value="P:membrane protein ectodomain proteolysis"/>
    <property type="evidence" value="ECO:0007669"/>
    <property type="project" value="TreeGrafter"/>
</dbReference>
<dbReference type="InterPro" id="IPR006586">
    <property type="entry name" value="ADAM_Cys-rich"/>
</dbReference>
<dbReference type="SUPFAM" id="SSF55486">
    <property type="entry name" value="Metalloproteases ('zincins'), catalytic domain"/>
    <property type="match status" value="1"/>
</dbReference>
<reference evidence="7" key="1">
    <citation type="submission" date="2016-06" db="UniProtKB">
        <authorList>
            <consortium name="WormBaseParasite"/>
        </authorList>
    </citation>
    <scope>IDENTIFICATION</scope>
</reference>
<comment type="caution">
    <text evidence="2">Lacks conserved residue(s) required for the propagation of feature annotation.</text>
</comment>
<dbReference type="AlphaFoldDB" id="A0A183IW39"/>
<dbReference type="OrthoDB" id="5951731at2759"/>
<dbReference type="Gene3D" id="3.40.390.10">
    <property type="entry name" value="Collagenase (Catalytic Domain)"/>
    <property type="match status" value="1"/>
</dbReference>
<dbReference type="Pfam" id="PF00200">
    <property type="entry name" value="Disintegrin"/>
    <property type="match status" value="1"/>
</dbReference>
<dbReference type="InterPro" id="IPR001590">
    <property type="entry name" value="Peptidase_M12B"/>
</dbReference>
<evidence type="ECO:0000256" key="1">
    <source>
        <dbReference type="PROSITE-ProRule" id="PRU00068"/>
    </source>
</evidence>
<feature type="disulfide bond" evidence="2">
    <location>
        <begin position="42"/>
        <end position="47"/>
    </location>
</feature>
<evidence type="ECO:0000259" key="3">
    <source>
        <dbReference type="PROSITE" id="PS50214"/>
    </source>
</evidence>
<dbReference type="Proteomes" id="UP000270296">
    <property type="component" value="Unassembled WGS sequence"/>
</dbReference>
<sequence length="342" mass="37656">MFDLPLFVLQDHSHNPVAVAATIAHEVGHNFGLEHDKASCKCPTRYCIMASTSSGPPSLYWSSCSLEYLSWALSHGSDYCLHNKPKRRFGSPLCEQCDCGLPNVCDNKCCNATTCKFSSGSVCANGDCCDVSTCQFKPVASLCRRAKTQCDLPEFCDGKSEECPADTYRHDGSPCKGKEAYCFESQCLTRDDQCQVIWGITGSSAALECYSHNTRGDQHGNCGINRINHSFERDVYCGLLQCQHKNEKTVLGSKTIVELGYSIRSTIMCQTAMIDLGYDHDDPGFVPNGASCGDDLVLIFLEIFLFGYAQRFQVCVHQQCIPLKTLFSNNSCASNCNFRGVS</sequence>
<dbReference type="PANTHER" id="PTHR11905:SF159">
    <property type="entry name" value="ADAM METALLOPROTEASE"/>
    <property type="match status" value="1"/>
</dbReference>
<accession>A0A183IW39</accession>
<gene>
    <name evidence="5" type="ORF">SBAD_LOCUS7837</name>
</gene>
<evidence type="ECO:0000313" key="7">
    <source>
        <dbReference type="WBParaSite" id="SBAD_0000812901-mRNA-1"/>
    </source>
</evidence>
<keyword evidence="2" id="KW-0862">Zinc</keyword>
<keyword evidence="6" id="KW-1185">Reference proteome</keyword>
<proteinExistence type="predicted"/>
<organism evidence="7">
    <name type="scientific">Soboliphyme baturini</name>
    <dbReference type="NCBI Taxonomy" id="241478"/>
    <lineage>
        <taxon>Eukaryota</taxon>
        <taxon>Metazoa</taxon>
        <taxon>Ecdysozoa</taxon>
        <taxon>Nematoda</taxon>
        <taxon>Enoplea</taxon>
        <taxon>Dorylaimia</taxon>
        <taxon>Dioctophymatida</taxon>
        <taxon>Dioctophymatoidea</taxon>
        <taxon>Soboliphymatidae</taxon>
        <taxon>Soboliphyme</taxon>
    </lineage>
</organism>
<dbReference type="EMBL" id="UZAM01010988">
    <property type="protein sequence ID" value="VDP14454.1"/>
    <property type="molecule type" value="Genomic_DNA"/>
</dbReference>
<keyword evidence="2" id="KW-1015">Disulfide bond</keyword>
<evidence type="ECO:0000313" key="5">
    <source>
        <dbReference type="EMBL" id="VDP14454.1"/>
    </source>
</evidence>
<feature type="disulfide bond" evidence="1">
    <location>
        <begin position="143"/>
        <end position="163"/>
    </location>
</feature>
<dbReference type="Pfam" id="PF08516">
    <property type="entry name" value="ADAM_CR"/>
    <property type="match status" value="1"/>
</dbReference>
<dbReference type="SMART" id="SM00050">
    <property type="entry name" value="DISIN"/>
    <property type="match status" value="1"/>
</dbReference>
<feature type="domain" description="Peptidase M12B" evidence="4">
    <location>
        <begin position="1"/>
        <end position="85"/>
    </location>
</feature>
<dbReference type="SMART" id="SM00608">
    <property type="entry name" value="ACR"/>
    <property type="match status" value="1"/>
</dbReference>
<evidence type="ECO:0000256" key="2">
    <source>
        <dbReference type="PROSITE-ProRule" id="PRU00276"/>
    </source>
</evidence>
<feature type="disulfide bond" evidence="2">
    <location>
        <begin position="40"/>
        <end position="64"/>
    </location>
</feature>
<dbReference type="WBParaSite" id="SBAD_0000812901-mRNA-1">
    <property type="protein sequence ID" value="SBAD_0000812901-mRNA-1"/>
    <property type="gene ID" value="SBAD_0000812901"/>
</dbReference>
<dbReference type="Gene3D" id="4.10.70.10">
    <property type="entry name" value="Disintegrin domain"/>
    <property type="match status" value="1"/>
</dbReference>
<evidence type="ECO:0000259" key="4">
    <source>
        <dbReference type="PROSITE" id="PS50215"/>
    </source>
</evidence>
<dbReference type="GO" id="GO:0046872">
    <property type="term" value="F:metal ion binding"/>
    <property type="evidence" value="ECO:0007669"/>
    <property type="project" value="UniProtKB-KW"/>
</dbReference>
<feature type="active site" evidence="2">
    <location>
        <position position="26"/>
    </location>
</feature>
<feature type="binding site" evidence="2">
    <location>
        <position position="25"/>
    </location>
    <ligand>
        <name>Zn(2+)</name>
        <dbReference type="ChEBI" id="CHEBI:29105"/>
        <note>catalytic</note>
    </ligand>
</feature>
<dbReference type="InterPro" id="IPR036436">
    <property type="entry name" value="Disintegrin_dom_sf"/>
</dbReference>
<dbReference type="InterPro" id="IPR024079">
    <property type="entry name" value="MetalloPept_cat_dom_sf"/>
</dbReference>
<feature type="binding site" evidence="2">
    <location>
        <position position="29"/>
    </location>
    <ligand>
        <name>Zn(2+)</name>
        <dbReference type="ChEBI" id="CHEBI:29105"/>
        <note>catalytic</note>
    </ligand>
</feature>
<dbReference type="SUPFAM" id="SSF57552">
    <property type="entry name" value="Blood coagulation inhibitor (disintegrin)"/>
    <property type="match status" value="1"/>
</dbReference>
<dbReference type="InterPro" id="IPR001762">
    <property type="entry name" value="Disintegrin_dom"/>
</dbReference>
<dbReference type="PANTHER" id="PTHR11905">
    <property type="entry name" value="ADAM A DISINTEGRIN AND METALLOPROTEASE DOMAIN"/>
    <property type="match status" value="1"/>
</dbReference>
<protein>
    <submittedName>
        <fullName evidence="7">Disintegrin domain-containing protein</fullName>
    </submittedName>
</protein>